<dbReference type="AlphaFoldDB" id="A0A445MKQ8"/>
<protein>
    <submittedName>
        <fullName evidence="1">Uncharacterized protein</fullName>
    </submittedName>
</protein>
<dbReference type="Proteomes" id="UP000290560">
    <property type="component" value="Unassembled WGS sequence"/>
</dbReference>
<sequence length="94" mass="9826">MRQRCVPLAVAAPMGATLQGALAAADRHYKGPGRGQLPLQGTWLTATAGAWSWPTAPASGLAMAPFLFPRCLCCENAARTSRTVLHNAISSHAV</sequence>
<dbReference type="EMBL" id="KV876408">
    <property type="protein sequence ID" value="RZR74825.1"/>
    <property type="molecule type" value="Genomic_DNA"/>
</dbReference>
<reference evidence="1" key="1">
    <citation type="journal article" date="2018" name="Data Brief">
        <title>Genome sequence data from 17 accessions of Ensete ventricosum, a staple food crop for millions in Ethiopia.</title>
        <authorList>
            <person name="Yemataw Z."/>
            <person name="Muzemil S."/>
            <person name="Ambachew D."/>
            <person name="Tripathi L."/>
            <person name="Tesfaye K."/>
            <person name="Chala A."/>
            <person name="Farbos A."/>
            <person name="O'Neill P."/>
            <person name="Moore K."/>
            <person name="Grant M."/>
            <person name="Studholme D.J."/>
        </authorList>
    </citation>
    <scope>NUCLEOTIDE SEQUENCE [LARGE SCALE GENOMIC DNA]</scope>
    <source>
        <tissue evidence="1">Leaf</tissue>
    </source>
</reference>
<name>A0A445MKQ8_ENSVE</name>
<proteinExistence type="predicted"/>
<gene>
    <name evidence="1" type="ORF">BHM03_00043947</name>
</gene>
<accession>A0A445MKQ8</accession>
<evidence type="ECO:0000313" key="1">
    <source>
        <dbReference type="EMBL" id="RZR74825.1"/>
    </source>
</evidence>
<organism evidence="1">
    <name type="scientific">Ensete ventricosum</name>
    <name type="common">Abyssinian banana</name>
    <name type="synonym">Musa ensete</name>
    <dbReference type="NCBI Taxonomy" id="4639"/>
    <lineage>
        <taxon>Eukaryota</taxon>
        <taxon>Viridiplantae</taxon>
        <taxon>Streptophyta</taxon>
        <taxon>Embryophyta</taxon>
        <taxon>Tracheophyta</taxon>
        <taxon>Spermatophyta</taxon>
        <taxon>Magnoliopsida</taxon>
        <taxon>Liliopsida</taxon>
        <taxon>Zingiberales</taxon>
        <taxon>Musaceae</taxon>
        <taxon>Ensete</taxon>
    </lineage>
</organism>